<dbReference type="InterPro" id="IPR032710">
    <property type="entry name" value="NTF2-like_dom_sf"/>
</dbReference>
<dbReference type="AlphaFoldDB" id="A0A2K2G5Q3"/>
<feature type="domain" description="SnoaL-like" evidence="1">
    <location>
        <begin position="14"/>
        <end position="135"/>
    </location>
</feature>
<comment type="caution">
    <text evidence="2">The sequence shown here is derived from an EMBL/GenBank/DDBJ whole genome shotgun (WGS) entry which is preliminary data.</text>
</comment>
<gene>
    <name evidence="2" type="ORF">A8V01_02015</name>
</gene>
<dbReference type="EMBL" id="LYMM01000002">
    <property type="protein sequence ID" value="PNU06352.1"/>
    <property type="molecule type" value="Genomic_DNA"/>
</dbReference>
<dbReference type="SUPFAM" id="SSF54427">
    <property type="entry name" value="NTF2-like"/>
    <property type="match status" value="1"/>
</dbReference>
<protein>
    <recommendedName>
        <fullName evidence="1">SnoaL-like domain-containing protein</fullName>
    </recommendedName>
</protein>
<evidence type="ECO:0000313" key="2">
    <source>
        <dbReference type="EMBL" id="PNU06352.1"/>
    </source>
</evidence>
<dbReference type="Pfam" id="PF13577">
    <property type="entry name" value="SnoaL_4"/>
    <property type="match status" value="1"/>
</dbReference>
<dbReference type="InterPro" id="IPR037401">
    <property type="entry name" value="SnoaL-like"/>
</dbReference>
<organism evidence="2 3">
    <name type="scientific">Novosphingobium guangzhouense</name>
    <dbReference type="NCBI Taxonomy" id="1850347"/>
    <lineage>
        <taxon>Bacteria</taxon>
        <taxon>Pseudomonadati</taxon>
        <taxon>Pseudomonadota</taxon>
        <taxon>Alphaproteobacteria</taxon>
        <taxon>Sphingomonadales</taxon>
        <taxon>Sphingomonadaceae</taxon>
        <taxon>Novosphingobium</taxon>
    </lineage>
</organism>
<evidence type="ECO:0000259" key="1">
    <source>
        <dbReference type="Pfam" id="PF13577"/>
    </source>
</evidence>
<dbReference type="OrthoDB" id="7585039at2"/>
<dbReference type="Gene3D" id="3.10.450.50">
    <property type="match status" value="1"/>
</dbReference>
<accession>A0A2K2G5Q3</accession>
<sequence>MSDPMSDLAATVAYLKDRQDILDCIVRECRARDRQDVEQIASCWWEDGVDEHGAVVTFAPDYPERANAGHRWGFQATSHNITNHLCEIDGDTANCESYVVGGLFWKDSSHTSIAFGRYLDRLEKRDGEWRILVRRCTIEMTADADPNWVFSDAVKGFLKHQWSREDPSYERPITWKPKEEGLRW</sequence>
<reference evidence="2 3" key="1">
    <citation type="submission" date="2016-05" db="EMBL/GenBank/DDBJ databases">
        <title>Complete genome sequence of Novosphingobium guangzhouense SA925(T).</title>
        <authorList>
            <person name="Sha S."/>
        </authorList>
    </citation>
    <scope>NUCLEOTIDE SEQUENCE [LARGE SCALE GENOMIC DNA]</scope>
    <source>
        <strain evidence="2 3">SA925</strain>
    </source>
</reference>
<name>A0A2K2G5Q3_9SPHN</name>
<proteinExistence type="predicted"/>
<keyword evidence="3" id="KW-1185">Reference proteome</keyword>
<dbReference type="CDD" id="cd00531">
    <property type="entry name" value="NTF2_like"/>
    <property type="match status" value="1"/>
</dbReference>
<dbReference type="Proteomes" id="UP000236327">
    <property type="component" value="Unassembled WGS sequence"/>
</dbReference>
<evidence type="ECO:0000313" key="3">
    <source>
        <dbReference type="Proteomes" id="UP000236327"/>
    </source>
</evidence>